<name>A0A0K8QL15_9GAMM</name>
<reference evidence="1" key="1">
    <citation type="submission" date="2015-03" db="EMBL/GenBank/DDBJ databases">
        <title>Draft genome sequence of Mizugakiibacter sediminis skMP5.</title>
        <authorList>
            <person name="Watanabe T."/>
            <person name="Kojima H."/>
            <person name="Fukui M."/>
        </authorList>
    </citation>
    <scope>NUCLEOTIDE SEQUENCE</scope>
    <source>
        <strain evidence="1">SkMP5</strain>
    </source>
</reference>
<dbReference type="Proteomes" id="UP000253740">
    <property type="component" value="Unassembled WGS sequence"/>
</dbReference>
<proteinExistence type="predicted"/>
<evidence type="ECO:0000313" key="1">
    <source>
        <dbReference type="EMBL" id="GAN43653.1"/>
    </source>
</evidence>
<gene>
    <name evidence="1" type="ORF">MBSD_0162</name>
    <name evidence="2" type="ORF">MBSD_n0670</name>
</gene>
<dbReference type="EMBL" id="DF970160">
    <property type="protein sequence ID" value="GAP65381.1"/>
    <property type="molecule type" value="Genomic_DNA"/>
</dbReference>
<dbReference type="HOGENOM" id="CLU_2845025_0_0_6"/>
<dbReference type="EMBL" id="DF952378">
    <property type="protein sequence ID" value="GAN43653.1"/>
    <property type="molecule type" value="Genomic_DNA"/>
</dbReference>
<dbReference type="RefSeq" id="WP_148667800.1">
    <property type="nucleotide sequence ID" value="NZ_DF970160.1"/>
</dbReference>
<evidence type="ECO:0000313" key="2">
    <source>
        <dbReference type="EMBL" id="GAP65381.1"/>
    </source>
</evidence>
<reference evidence="2" key="2">
    <citation type="submission" date="2015-08" db="EMBL/GenBank/DDBJ databases">
        <title>Complete DNA Sequence of Pseudomonas syringae pv. actinidiae, the Causal Agent of Kiwifruit Canker Disease.</title>
        <authorList>
            <person name="Rikkerink E.H.A."/>
            <person name="Fineran P.C."/>
        </authorList>
    </citation>
    <scope>NUCLEOTIDE SEQUENCE</scope>
    <source>
        <strain evidence="2">SkMP5</strain>
    </source>
</reference>
<evidence type="ECO:0000313" key="3">
    <source>
        <dbReference type="Proteomes" id="UP000253740"/>
    </source>
</evidence>
<sequence>MDRAGRGALAALDGGKLHPQPDAELRAALAQWQGRLRKARGSDTVAVDRREARTISASTSATRSR</sequence>
<organism evidence="2">
    <name type="scientific">Mizugakiibacter sediminis</name>
    <dbReference type="NCBI Taxonomy" id="1475481"/>
    <lineage>
        <taxon>Bacteria</taxon>
        <taxon>Pseudomonadati</taxon>
        <taxon>Pseudomonadota</taxon>
        <taxon>Gammaproteobacteria</taxon>
        <taxon>Lysobacterales</taxon>
        <taxon>Rhodanobacteraceae</taxon>
        <taxon>Mizugakiibacter</taxon>
    </lineage>
</organism>
<protein>
    <submittedName>
        <fullName evidence="2">Uncharacterized protein</fullName>
    </submittedName>
</protein>
<keyword evidence="3" id="KW-1185">Reference proteome</keyword>
<dbReference type="AlphaFoldDB" id="A0A0K8QL15"/>
<accession>A0A0K8QL15</accession>